<dbReference type="GO" id="GO:0008168">
    <property type="term" value="F:methyltransferase activity"/>
    <property type="evidence" value="ECO:0007669"/>
    <property type="project" value="UniProtKB-KW"/>
</dbReference>
<dbReference type="Proteomes" id="UP000014216">
    <property type="component" value="Unassembled WGS sequence"/>
</dbReference>
<evidence type="ECO:0000313" key="2">
    <source>
        <dbReference type="EMBL" id="EMS80261.1"/>
    </source>
</evidence>
<dbReference type="PANTHER" id="PTHR44068">
    <property type="entry name" value="ZGC:194242"/>
    <property type="match status" value="1"/>
</dbReference>
<comment type="caution">
    <text evidence="2">The sequence shown here is derived from an EMBL/GenBank/DDBJ whole genome shotgun (WGS) entry which is preliminary data.</text>
</comment>
<reference evidence="2 3" key="1">
    <citation type="journal article" date="2013" name="Genome Announc.">
        <title>Draft Genome Sequence of Desulfotignum phosphitoxidans DSM 13687 Strain FiPS-3.</title>
        <authorList>
            <person name="Poehlein A."/>
            <person name="Daniel R."/>
            <person name="Simeonova D.D."/>
        </authorList>
    </citation>
    <scope>NUCLEOTIDE SEQUENCE [LARGE SCALE GENOMIC DNA]</scope>
    <source>
        <strain evidence="2 3">DSM 13687</strain>
    </source>
</reference>
<dbReference type="EMBL" id="APJX01000003">
    <property type="protein sequence ID" value="EMS80261.1"/>
    <property type="molecule type" value="Genomic_DNA"/>
</dbReference>
<dbReference type="GO" id="GO:0032259">
    <property type="term" value="P:methylation"/>
    <property type="evidence" value="ECO:0007669"/>
    <property type="project" value="UniProtKB-KW"/>
</dbReference>
<dbReference type="CDD" id="cd02440">
    <property type="entry name" value="AdoMet_MTases"/>
    <property type="match status" value="1"/>
</dbReference>
<gene>
    <name evidence="2" type="ORF">Dpo_3c04060</name>
</gene>
<keyword evidence="2" id="KW-0489">Methyltransferase</keyword>
<feature type="domain" description="Methyltransferase" evidence="1">
    <location>
        <begin position="54"/>
        <end position="148"/>
    </location>
</feature>
<keyword evidence="3" id="KW-1185">Reference proteome</keyword>
<dbReference type="RefSeq" id="WP_006965618.1">
    <property type="nucleotide sequence ID" value="NZ_APJX01000003.1"/>
</dbReference>
<keyword evidence="2" id="KW-0808">Transferase</keyword>
<name>S0G6S7_9BACT</name>
<evidence type="ECO:0000313" key="3">
    <source>
        <dbReference type="Proteomes" id="UP000014216"/>
    </source>
</evidence>
<dbReference type="Gene3D" id="3.40.50.150">
    <property type="entry name" value="Vaccinia Virus protein VP39"/>
    <property type="match status" value="1"/>
</dbReference>
<dbReference type="AlphaFoldDB" id="S0G6S7"/>
<dbReference type="InterPro" id="IPR041698">
    <property type="entry name" value="Methyltransf_25"/>
</dbReference>
<protein>
    <submittedName>
        <fullName evidence="2">Methyltransferase type 11,CMAS family protein</fullName>
    </submittedName>
</protein>
<organism evidence="2 3">
    <name type="scientific">Desulfotignum phosphitoxidans DSM 13687</name>
    <dbReference type="NCBI Taxonomy" id="1286635"/>
    <lineage>
        <taxon>Bacteria</taxon>
        <taxon>Pseudomonadati</taxon>
        <taxon>Thermodesulfobacteriota</taxon>
        <taxon>Desulfobacteria</taxon>
        <taxon>Desulfobacterales</taxon>
        <taxon>Desulfobacteraceae</taxon>
        <taxon>Desulfotignum</taxon>
    </lineage>
</organism>
<dbReference type="InterPro" id="IPR029063">
    <property type="entry name" value="SAM-dependent_MTases_sf"/>
</dbReference>
<sequence>MDPMEMDRLLNKKEFPRSTRYDTDWMLDNQMGPNAVWLAEWLCEVLPLEPGMRVLDLGCGRAMTSIFLAKEFDVQVWATDLWITPDHNWQRVVRAGVADKVFPLRSEAHAFPFPAEFFDAVVSIDAYQYFGTDVLYLGYLSRFLKPGGMLGVVMPALMQKMGAVIPDHLTRPQANGKVFWEDGCRSFKTADWWHKLWAGDSSVTDVRMETLPDGWRHWRDFETALEVAGKSIFPSDAQALDLDQGRYIGFVRGTARRTRTESMNLYDPAIGARVGVDQ</sequence>
<accession>S0G6S7</accession>
<dbReference type="PANTHER" id="PTHR44068:SF11">
    <property type="entry name" value="GERANYL DIPHOSPHATE 2-C-METHYLTRANSFERASE"/>
    <property type="match status" value="1"/>
</dbReference>
<dbReference type="Pfam" id="PF13649">
    <property type="entry name" value="Methyltransf_25"/>
    <property type="match status" value="1"/>
</dbReference>
<dbReference type="SUPFAM" id="SSF53335">
    <property type="entry name" value="S-adenosyl-L-methionine-dependent methyltransferases"/>
    <property type="match status" value="1"/>
</dbReference>
<proteinExistence type="predicted"/>
<dbReference type="InterPro" id="IPR050447">
    <property type="entry name" value="Erg6_SMT_methyltransf"/>
</dbReference>
<evidence type="ECO:0000259" key="1">
    <source>
        <dbReference type="Pfam" id="PF13649"/>
    </source>
</evidence>
<dbReference type="OrthoDB" id="9811000at2"/>